<reference evidence="4 5" key="1">
    <citation type="submission" date="2016-06" db="EMBL/GenBank/DDBJ databases">
        <title>Genome sequence of Clostridium acetireducens DSM 10703.</title>
        <authorList>
            <person name="Poehlein A."/>
            <person name="Fluechter S."/>
            <person name="Duerre P."/>
            <person name="Daniel R."/>
        </authorList>
    </citation>
    <scope>NUCLEOTIDE SEQUENCE [LARGE SCALE GENOMIC DNA]</scope>
    <source>
        <strain evidence="4 5">DSM 10703</strain>
    </source>
</reference>
<evidence type="ECO:0000259" key="2">
    <source>
        <dbReference type="Pfam" id="PF00534"/>
    </source>
</evidence>
<dbReference type="EC" id="2.4.1.250" evidence="4"/>
<feature type="domain" description="Glycosyl transferase family 1" evidence="2">
    <location>
        <begin position="195"/>
        <end position="348"/>
    </location>
</feature>
<dbReference type="InterPro" id="IPR028098">
    <property type="entry name" value="Glyco_trans_4-like_N"/>
</dbReference>
<proteinExistence type="predicted"/>
<gene>
    <name evidence="4" type="primary">mshA_2</name>
    <name evidence="4" type="ORF">CLOACE_12050</name>
</gene>
<evidence type="ECO:0000259" key="3">
    <source>
        <dbReference type="Pfam" id="PF13439"/>
    </source>
</evidence>
<evidence type="ECO:0000313" key="4">
    <source>
        <dbReference type="EMBL" id="OFI06172.1"/>
    </source>
</evidence>
<keyword evidence="5" id="KW-1185">Reference proteome</keyword>
<dbReference type="EMBL" id="LZFO01000014">
    <property type="protein sequence ID" value="OFI06172.1"/>
    <property type="molecule type" value="Genomic_DNA"/>
</dbReference>
<evidence type="ECO:0000313" key="5">
    <source>
        <dbReference type="Proteomes" id="UP000175744"/>
    </source>
</evidence>
<dbReference type="Gene3D" id="3.40.50.2000">
    <property type="entry name" value="Glycogen Phosphorylase B"/>
    <property type="match status" value="2"/>
</dbReference>
<dbReference type="Pfam" id="PF13439">
    <property type="entry name" value="Glyco_transf_4"/>
    <property type="match status" value="1"/>
</dbReference>
<organism evidence="4 5">
    <name type="scientific">Clostridium acetireducens DSM 10703</name>
    <dbReference type="NCBI Taxonomy" id="1121290"/>
    <lineage>
        <taxon>Bacteria</taxon>
        <taxon>Bacillati</taxon>
        <taxon>Bacillota</taxon>
        <taxon>Clostridia</taxon>
        <taxon>Eubacteriales</taxon>
        <taxon>Clostridiaceae</taxon>
        <taxon>Clostridium</taxon>
    </lineage>
</organism>
<dbReference type="PATRIC" id="fig|1121290.3.peg.1189"/>
<dbReference type="OrthoDB" id="9797829at2"/>
<keyword evidence="4" id="KW-0328">Glycosyltransferase</keyword>
<comment type="caution">
    <text evidence="4">The sequence shown here is derived from an EMBL/GenBank/DDBJ whole genome shotgun (WGS) entry which is preliminary data.</text>
</comment>
<sequence length="374" mass="42932">MKIGIDARAAKWYRGTGIGTYTYQLINCLNKIDTKNKFLLFSPEKFSPKINFNDNFTLENISKCNLKNNFWNEVNIPNILYNKDIEIYHVPQNGIGLPKKKNCKFVITLHDVIPYKMPETVSHRYLKIFHENIPKIISLCDGIITVSNYSKNDIIKTLNIPKEKIFVTYLAGESIYRPLNKNICKEKIKNLYSIKDDFILYVGGFSPRKNILGLIESFSTVVNKYKKDIRLVIAGKKGISYPIYKKRTEELNIENKVIFPGFIPLDHLPYFYNASELFVYPSFYEGFGLPPVEAISCGTPTITSNITSMPEVIGDGGLLVNPYDIDELSNTMYNILSSNELKDLLSKKGLIHSKYLNWNKTAKETINIYKNILK</sequence>
<dbReference type="PANTHER" id="PTHR46401:SF2">
    <property type="entry name" value="GLYCOSYLTRANSFERASE WBBK-RELATED"/>
    <property type="match status" value="1"/>
</dbReference>
<keyword evidence="1 4" id="KW-0808">Transferase</keyword>
<dbReference type="Pfam" id="PF00534">
    <property type="entry name" value="Glycos_transf_1"/>
    <property type="match status" value="1"/>
</dbReference>
<name>A0A1E8EZM7_9CLOT</name>
<dbReference type="SUPFAM" id="SSF53756">
    <property type="entry name" value="UDP-Glycosyltransferase/glycogen phosphorylase"/>
    <property type="match status" value="1"/>
</dbReference>
<dbReference type="CDD" id="cd03809">
    <property type="entry name" value="GT4_MtfB-like"/>
    <property type="match status" value="1"/>
</dbReference>
<dbReference type="GO" id="GO:0009103">
    <property type="term" value="P:lipopolysaccharide biosynthetic process"/>
    <property type="evidence" value="ECO:0007669"/>
    <property type="project" value="TreeGrafter"/>
</dbReference>
<dbReference type="FunFam" id="3.40.50.2000:FF:000119">
    <property type="entry name" value="Glycosyl transferase group 1"/>
    <property type="match status" value="1"/>
</dbReference>
<dbReference type="PANTHER" id="PTHR46401">
    <property type="entry name" value="GLYCOSYLTRANSFERASE WBBK-RELATED"/>
    <property type="match status" value="1"/>
</dbReference>
<dbReference type="AlphaFoldDB" id="A0A1E8EZM7"/>
<accession>A0A1E8EZM7</accession>
<dbReference type="Proteomes" id="UP000175744">
    <property type="component" value="Unassembled WGS sequence"/>
</dbReference>
<evidence type="ECO:0000256" key="1">
    <source>
        <dbReference type="ARBA" id="ARBA00022679"/>
    </source>
</evidence>
<dbReference type="InterPro" id="IPR001296">
    <property type="entry name" value="Glyco_trans_1"/>
</dbReference>
<protein>
    <submittedName>
        <fullName evidence="4">D-inositol 3-phosphate glycosyltransferase</fullName>
        <ecNumber evidence="4">2.4.1.250</ecNumber>
    </submittedName>
</protein>
<dbReference type="RefSeq" id="WP_070110175.1">
    <property type="nucleotide sequence ID" value="NZ_LZFO01000014.1"/>
</dbReference>
<dbReference type="STRING" id="1121290.CLAOCE_12050"/>
<dbReference type="GO" id="GO:0102710">
    <property type="term" value="F:D-inositol-3-phosphate glycosyltransferase activity"/>
    <property type="evidence" value="ECO:0007669"/>
    <property type="project" value="UniProtKB-EC"/>
</dbReference>
<feature type="domain" description="Glycosyltransferase subfamily 4-like N-terminal" evidence="3">
    <location>
        <begin position="17"/>
        <end position="169"/>
    </location>
</feature>